<dbReference type="CDD" id="cd14944">
    <property type="entry name" value="TRAPPC6A_Trs33"/>
    <property type="match status" value="1"/>
</dbReference>
<comment type="function">
    <text evidence="7">Component of a transport protein particle (TRAPP) complex that may function in specific stages of inter-organelle traffic. Specifically involved in the early development of neural circuitry, likely by controlling the frequency and amplitude of intracellular calcium transients implicated in the regulation of neuron differentiation and survival.</text>
</comment>
<dbReference type="AlphaFoldDB" id="A0A0A9WDS9"/>
<comment type="similarity">
    <text evidence="3">Belongs to the TRAPP small subunits family. BET3 subfamily.</text>
</comment>
<evidence type="ECO:0000313" key="10">
    <source>
        <dbReference type="EMBL" id="JAG05541.1"/>
    </source>
</evidence>
<dbReference type="FunFam" id="3.30.1380.20:FF:000004">
    <property type="entry name" value="Trafficking protein particle complex subunit 6B"/>
    <property type="match status" value="1"/>
</dbReference>
<evidence type="ECO:0000256" key="2">
    <source>
        <dbReference type="ARBA" id="ARBA00004240"/>
    </source>
</evidence>
<proteinExistence type="inferred from homology"/>
<dbReference type="GO" id="GO:0030008">
    <property type="term" value="C:TRAPP complex"/>
    <property type="evidence" value="ECO:0007669"/>
    <property type="project" value="TreeGrafter"/>
</dbReference>
<reference evidence="10" key="1">
    <citation type="journal article" date="2014" name="PLoS ONE">
        <title>Transcriptome-Based Identification of ABC Transporters in the Western Tarnished Plant Bug Lygus hesperus.</title>
        <authorList>
            <person name="Hull J.J."/>
            <person name="Chaney K."/>
            <person name="Geib S.M."/>
            <person name="Fabrick J.A."/>
            <person name="Brent C.S."/>
            <person name="Walsh D."/>
            <person name="Lavine L.C."/>
        </authorList>
    </citation>
    <scope>NUCLEOTIDE SEQUENCE</scope>
</reference>
<sequence length="167" mass="19108">MVADEILLELLHAELVNYVCSNEPKEKEPSGQLNKHCNLSTLEYFGFSTGYKLIERFTKDWSRFKDELDTIKFICTDFWTSIYKKPIDNLRTNHQGVYVLQDRAFRFMSKISNGTQHLDAAPLYIAFTSGLLRGALANLGINSIVTAEVQSMPACKFHIQVPRNQMP</sequence>
<dbReference type="InterPro" id="IPR007194">
    <property type="entry name" value="TRAPP_component"/>
</dbReference>
<dbReference type="GO" id="GO:0005801">
    <property type="term" value="C:cis-Golgi network"/>
    <property type="evidence" value="ECO:0007669"/>
    <property type="project" value="TreeGrafter"/>
</dbReference>
<dbReference type="Pfam" id="PF04051">
    <property type="entry name" value="TRAPP"/>
    <property type="match status" value="1"/>
</dbReference>
<evidence type="ECO:0000256" key="6">
    <source>
        <dbReference type="ARBA" id="ARBA00023034"/>
    </source>
</evidence>
<evidence type="ECO:0000256" key="3">
    <source>
        <dbReference type="ARBA" id="ARBA00006218"/>
    </source>
</evidence>
<dbReference type="GO" id="GO:0005783">
    <property type="term" value="C:endoplasmic reticulum"/>
    <property type="evidence" value="ECO:0007669"/>
    <property type="project" value="UniProtKB-SubCell"/>
</dbReference>
<reference evidence="10" key="2">
    <citation type="submission" date="2014-07" db="EMBL/GenBank/DDBJ databases">
        <authorList>
            <person name="Hull J."/>
        </authorList>
    </citation>
    <scope>NUCLEOTIDE SEQUENCE</scope>
</reference>
<dbReference type="Gene3D" id="3.30.1380.20">
    <property type="entry name" value="Trafficking protein particle complex subunit 3"/>
    <property type="match status" value="1"/>
</dbReference>
<evidence type="ECO:0000313" key="11">
    <source>
        <dbReference type="EMBL" id="JAG59943.1"/>
    </source>
</evidence>
<dbReference type="PANTHER" id="PTHR12817">
    <property type="entry name" value="TRAFFICKING PROTEIN PARTICLE COMPLEX SUBUNIT 6B"/>
    <property type="match status" value="1"/>
</dbReference>
<evidence type="ECO:0000256" key="1">
    <source>
        <dbReference type="ARBA" id="ARBA00004222"/>
    </source>
</evidence>
<dbReference type="EMBL" id="GBHO01038064">
    <property type="protein sequence ID" value="JAG05540.1"/>
    <property type="molecule type" value="Transcribed_RNA"/>
</dbReference>
<dbReference type="EMBL" id="GDHC01021324">
    <property type="protein sequence ID" value="JAP97304.1"/>
    <property type="molecule type" value="Transcribed_RNA"/>
</dbReference>
<name>A0A0A9WDS9_LYGHE</name>
<reference evidence="12" key="4">
    <citation type="journal article" date="2016" name="Gigascience">
        <title>De novo construction of an expanded transcriptome assembly for the western tarnished plant bug, Lygus hesperus.</title>
        <authorList>
            <person name="Tassone E.E."/>
            <person name="Geib S.M."/>
            <person name="Hall B."/>
            <person name="Fabrick J.A."/>
            <person name="Brent C.S."/>
            <person name="Hull J.J."/>
        </authorList>
    </citation>
    <scope>NUCLEOTIDE SEQUENCE</scope>
</reference>
<dbReference type="SUPFAM" id="SSF111126">
    <property type="entry name" value="Ligand-binding domain in the NO signalling and Golgi transport"/>
    <property type="match status" value="1"/>
</dbReference>
<dbReference type="GO" id="GO:0007399">
    <property type="term" value="P:nervous system development"/>
    <property type="evidence" value="ECO:0007669"/>
    <property type="project" value="UniProtKB-KW"/>
</dbReference>
<comment type="subcellular location">
    <subcellularLocation>
        <location evidence="2">Endoplasmic reticulum</location>
    </subcellularLocation>
    <subcellularLocation>
        <location evidence="1">Golgi apparatus</location>
        <location evidence="1">cis-Golgi network</location>
    </subcellularLocation>
</comment>
<dbReference type="EMBL" id="GBHO01038063">
    <property type="protein sequence ID" value="JAG05541.1"/>
    <property type="molecule type" value="Transcribed_RNA"/>
</dbReference>
<dbReference type="EMBL" id="GBRD01005878">
    <property type="protein sequence ID" value="JAG59943.1"/>
    <property type="molecule type" value="Transcribed_RNA"/>
</dbReference>
<protein>
    <recommendedName>
        <fullName evidence="8">Trafficking protein particle complex subunit 6B</fullName>
    </recommendedName>
</protein>
<evidence type="ECO:0000256" key="4">
    <source>
        <dbReference type="ARBA" id="ARBA00022824"/>
    </source>
</evidence>
<keyword evidence="4" id="KW-0256">Endoplasmic reticulum</keyword>
<dbReference type="InterPro" id="IPR024096">
    <property type="entry name" value="NO_sig/Golgi_transp_ligand-bd"/>
</dbReference>
<evidence type="ECO:0000256" key="8">
    <source>
        <dbReference type="ARBA" id="ARBA00074542"/>
    </source>
</evidence>
<reference evidence="11" key="3">
    <citation type="submission" date="2014-09" db="EMBL/GenBank/DDBJ databases">
        <authorList>
            <person name="Magalhaes I.L.F."/>
            <person name="Oliveira U."/>
            <person name="Santos F.R."/>
            <person name="Vidigal T.H.D.A."/>
            <person name="Brescovit A.D."/>
            <person name="Santos A.J."/>
        </authorList>
    </citation>
    <scope>NUCLEOTIDE SEQUENCE</scope>
</reference>
<evidence type="ECO:0000256" key="7">
    <source>
        <dbReference type="ARBA" id="ARBA00057720"/>
    </source>
</evidence>
<evidence type="ECO:0000313" key="9">
    <source>
        <dbReference type="EMBL" id="JAG05540.1"/>
    </source>
</evidence>
<keyword evidence="5" id="KW-0524">Neurogenesis</keyword>
<dbReference type="InterPro" id="IPR037992">
    <property type="entry name" value="TRAPPC6/Trs33"/>
</dbReference>
<evidence type="ECO:0000256" key="5">
    <source>
        <dbReference type="ARBA" id="ARBA00022902"/>
    </source>
</evidence>
<organism evidence="10">
    <name type="scientific">Lygus hesperus</name>
    <name type="common">Western plant bug</name>
    <dbReference type="NCBI Taxonomy" id="30085"/>
    <lineage>
        <taxon>Eukaryota</taxon>
        <taxon>Metazoa</taxon>
        <taxon>Ecdysozoa</taxon>
        <taxon>Arthropoda</taxon>
        <taxon>Hexapoda</taxon>
        <taxon>Insecta</taxon>
        <taxon>Pterygota</taxon>
        <taxon>Neoptera</taxon>
        <taxon>Paraneoptera</taxon>
        <taxon>Hemiptera</taxon>
        <taxon>Heteroptera</taxon>
        <taxon>Panheteroptera</taxon>
        <taxon>Cimicomorpha</taxon>
        <taxon>Miridae</taxon>
        <taxon>Mirini</taxon>
        <taxon>Lygus</taxon>
    </lineage>
</organism>
<dbReference type="EMBL" id="GDHC01015968">
    <property type="protein sequence ID" value="JAQ02661.1"/>
    <property type="molecule type" value="Transcribed_RNA"/>
</dbReference>
<accession>A0A0A9WDS9</accession>
<dbReference type="GO" id="GO:0005802">
    <property type="term" value="C:trans-Golgi network"/>
    <property type="evidence" value="ECO:0007669"/>
    <property type="project" value="TreeGrafter"/>
</dbReference>
<evidence type="ECO:0000313" key="13">
    <source>
        <dbReference type="EMBL" id="JAQ02661.1"/>
    </source>
</evidence>
<dbReference type="PANTHER" id="PTHR12817:SF0">
    <property type="entry name" value="GEO08327P1"/>
    <property type="match status" value="1"/>
</dbReference>
<keyword evidence="6" id="KW-0333">Golgi apparatus</keyword>
<gene>
    <name evidence="10" type="primary">TRAPPC6B_1</name>
    <name evidence="9" type="synonym">TRAPPC6B_0</name>
    <name evidence="10" type="ORF">CM83_58167</name>
    <name evidence="9" type="ORF">CM83_58168</name>
    <name evidence="12" type="ORF">g.59201</name>
    <name evidence="13" type="ORF">g.59202</name>
</gene>
<dbReference type="GO" id="GO:0006888">
    <property type="term" value="P:endoplasmic reticulum to Golgi vesicle-mediated transport"/>
    <property type="evidence" value="ECO:0007669"/>
    <property type="project" value="TreeGrafter"/>
</dbReference>
<evidence type="ECO:0000313" key="12">
    <source>
        <dbReference type="EMBL" id="JAP97304.1"/>
    </source>
</evidence>